<feature type="domain" description="Poly-beta-hydroxybutyrate polymerase N-terminal" evidence="3">
    <location>
        <begin position="75"/>
        <end position="243"/>
    </location>
</feature>
<keyword evidence="2" id="KW-0012">Acyltransferase</keyword>
<evidence type="ECO:0000313" key="5">
    <source>
        <dbReference type="Proteomes" id="UP000542720"/>
    </source>
</evidence>
<dbReference type="InterPro" id="IPR010941">
    <property type="entry name" value="PhaC_N"/>
</dbReference>
<evidence type="ECO:0000256" key="2">
    <source>
        <dbReference type="ARBA" id="ARBA00023315"/>
    </source>
</evidence>
<dbReference type="AlphaFoldDB" id="A0A7W4LIQ3"/>
<comment type="caution">
    <text evidence="4">The sequence shown here is derived from an EMBL/GenBank/DDBJ whole genome shotgun (WGS) entry which is preliminary data.</text>
</comment>
<dbReference type="InterPro" id="IPR051321">
    <property type="entry name" value="PHA/PHB_synthase"/>
</dbReference>
<dbReference type="InterPro" id="IPR029058">
    <property type="entry name" value="AB_hydrolase_fold"/>
</dbReference>
<sequence>MREKTAPGSLPVPANYMNAQSAMVGLRGRDMFSTMRGLAFQGLRQPVHSARHLLALGKQLGRVMLGDTPHKVNPQDARFSDPSWQLNPFYRRSLQAYLAWQQQLKAWIDESDLSPDDRTRAHFLFALLNDALSPSNSVLNPLAVKELFNSGGTSLLRGARHLYDDMLNNSGMPSQVNKQAFEVGRNLALTPGSVIFRNEMFELIHYKPMSEKQYAKPLLMVPPQINKFYIFDLSPEKSFVQYCLKNGLQVFMISWRNPDARHREWGLSSYVQAVEEAMDVCRTITGSKDVNLMGACAGGLTIGALQGHLQAKRQLRKVGCATYLVSLLDSQVNSPAMLFADEQTLESAKRRSYQSGVLDGRDMARVFAWMRPNDLVWNYWVNNYLLGKEPPAFDILYWNNDNTRLPAALHGDLLDLFKHNPLTRSGGMETCGTPIDLSKVNLDSFSVGGINDHITPWDAVYRSTLLLGGNRRFVLSNSGHIQSILNPPGNPKSTYLENGKLSADPRAWFYDAKKVEGSWWPQWLEWIQERSGEQSESVFSVGNSKYPAMEAAPGTYVHMR</sequence>
<dbReference type="GO" id="GO:0016746">
    <property type="term" value="F:acyltransferase activity"/>
    <property type="evidence" value="ECO:0007669"/>
    <property type="project" value="UniProtKB-KW"/>
</dbReference>
<dbReference type="Gene3D" id="3.40.50.1820">
    <property type="entry name" value="alpha/beta hydrolase"/>
    <property type="match status" value="1"/>
</dbReference>
<reference evidence="4 5" key="1">
    <citation type="submission" date="2020-08" db="EMBL/GenBank/DDBJ databases">
        <authorList>
            <person name="Kim C.M."/>
        </authorList>
    </citation>
    <scope>NUCLEOTIDE SEQUENCE [LARGE SCALE GENOMIC DNA]</scope>
    <source>
        <strain evidence="4 5">UL070</strain>
    </source>
</reference>
<evidence type="ECO:0000259" key="3">
    <source>
        <dbReference type="Pfam" id="PF07167"/>
    </source>
</evidence>
<dbReference type="PANTHER" id="PTHR36837:SF5">
    <property type="entry name" value="POLY-3-HYDROXYBUTYRATE SYNTHASE"/>
    <property type="match status" value="1"/>
</dbReference>
<dbReference type="Proteomes" id="UP000542720">
    <property type="component" value="Unassembled WGS sequence"/>
</dbReference>
<keyword evidence="5" id="KW-1185">Reference proteome</keyword>
<accession>A0A7W4LIQ3</accession>
<evidence type="ECO:0000313" key="4">
    <source>
        <dbReference type="EMBL" id="MBB2493807.1"/>
    </source>
</evidence>
<name>A0A7W4LIQ3_9GAMM</name>
<dbReference type="InterPro" id="IPR011287">
    <property type="entry name" value="PHA_synth_II"/>
</dbReference>
<dbReference type="RefSeq" id="WP_183087372.1">
    <property type="nucleotide sequence ID" value="NZ_JACJUD010000001.1"/>
</dbReference>
<proteinExistence type="predicted"/>
<dbReference type="EMBL" id="JACJUD010000001">
    <property type="protein sequence ID" value="MBB2493807.1"/>
    <property type="molecule type" value="Genomic_DNA"/>
</dbReference>
<gene>
    <name evidence="4" type="primary">phaC</name>
    <name evidence="4" type="ORF">H3H51_02180</name>
</gene>
<dbReference type="NCBIfam" id="TIGR01839">
    <property type="entry name" value="PHA_synth_II"/>
    <property type="match status" value="1"/>
</dbReference>
<protein>
    <submittedName>
        <fullName evidence="4">Class II poly(R)-hydroxyalkanoic acid synthase</fullName>
    </submittedName>
</protein>
<keyword evidence="1" id="KW-0808">Transferase</keyword>
<dbReference type="Pfam" id="PF07167">
    <property type="entry name" value="PhaC_N"/>
    <property type="match status" value="1"/>
</dbReference>
<dbReference type="PANTHER" id="PTHR36837">
    <property type="entry name" value="POLY(3-HYDROXYALKANOATE) POLYMERASE SUBUNIT PHAC"/>
    <property type="match status" value="1"/>
</dbReference>
<organism evidence="4 5">
    <name type="scientific">Aquipseudomonas ullengensis</name>
    <dbReference type="NCBI Taxonomy" id="2759166"/>
    <lineage>
        <taxon>Bacteria</taxon>
        <taxon>Pseudomonadati</taxon>
        <taxon>Pseudomonadota</taxon>
        <taxon>Gammaproteobacteria</taxon>
        <taxon>Pseudomonadales</taxon>
        <taxon>Pseudomonadaceae</taxon>
        <taxon>Aquipseudomonas</taxon>
    </lineage>
</organism>
<evidence type="ECO:0000256" key="1">
    <source>
        <dbReference type="ARBA" id="ARBA00022679"/>
    </source>
</evidence>
<dbReference type="GO" id="GO:0042619">
    <property type="term" value="P:poly-hydroxybutyrate biosynthetic process"/>
    <property type="evidence" value="ECO:0007669"/>
    <property type="project" value="InterPro"/>
</dbReference>
<dbReference type="SUPFAM" id="SSF53474">
    <property type="entry name" value="alpha/beta-Hydrolases"/>
    <property type="match status" value="1"/>
</dbReference>